<proteinExistence type="predicted"/>
<dbReference type="PANTHER" id="PTHR33841:SF6">
    <property type="entry name" value="TYPE II METHYLTRANSFERASE M.HINDII"/>
    <property type="match status" value="1"/>
</dbReference>
<evidence type="ECO:0000256" key="3">
    <source>
        <dbReference type="ARBA" id="ARBA00022679"/>
    </source>
</evidence>
<keyword evidence="8" id="KW-1185">Reference proteome</keyword>
<keyword evidence="3" id="KW-0808">Transferase</keyword>
<comment type="catalytic activity">
    <reaction evidence="6">
        <text>a 2'-deoxyadenosine in DNA + S-adenosyl-L-methionine = an N(6)-methyl-2'-deoxyadenosine in DNA + S-adenosyl-L-homocysteine + H(+)</text>
        <dbReference type="Rhea" id="RHEA:15197"/>
        <dbReference type="Rhea" id="RHEA-COMP:12418"/>
        <dbReference type="Rhea" id="RHEA-COMP:12419"/>
        <dbReference type="ChEBI" id="CHEBI:15378"/>
        <dbReference type="ChEBI" id="CHEBI:57856"/>
        <dbReference type="ChEBI" id="CHEBI:59789"/>
        <dbReference type="ChEBI" id="CHEBI:90615"/>
        <dbReference type="ChEBI" id="CHEBI:90616"/>
        <dbReference type="EC" id="2.1.1.72"/>
    </reaction>
</comment>
<dbReference type="EC" id="2.1.1.72" evidence="1"/>
<dbReference type="Proteomes" id="UP001629536">
    <property type="component" value="Unassembled WGS sequence"/>
</dbReference>
<dbReference type="RefSeq" id="WP_408105217.1">
    <property type="nucleotide sequence ID" value="NZ_JBFNFH010000001.1"/>
</dbReference>
<evidence type="ECO:0000256" key="4">
    <source>
        <dbReference type="ARBA" id="ARBA00022747"/>
    </source>
</evidence>
<accession>A0ABW9F434</accession>
<reference evidence="7 8" key="1">
    <citation type="journal article" date="2024" name="Front. Microbiol.">
        <title>Pangenomic and biochemical analyses of Helcococcus ovis reveal widespread tetracycline resistance and a novel bacterial species, Helcococcus bovis.</title>
        <authorList>
            <person name="Cunha F."/>
            <person name="Zhai Y."/>
            <person name="Casaro S."/>
            <person name="Jones K.L."/>
            <person name="Hernandez M."/>
            <person name="Bisinotto R.S."/>
            <person name="Kariyawasam S."/>
            <person name="Brown M.B."/>
            <person name="Phillips A."/>
            <person name="Jeong K.C."/>
            <person name="Galvao K.N."/>
        </authorList>
    </citation>
    <scope>NUCLEOTIDE SEQUENCE [LARGE SCALE GENOMIC DNA]</scope>
    <source>
        <strain evidence="7 8">KG197</strain>
    </source>
</reference>
<comment type="caution">
    <text evidence="7">The sequence shown here is derived from an EMBL/GenBank/DDBJ whole genome shotgun (WGS) entry which is preliminary data.</text>
</comment>
<keyword evidence="5" id="KW-0238">DNA-binding</keyword>
<organism evidence="7 8">
    <name type="scientific">Helcococcus bovis</name>
    <dbReference type="NCBI Taxonomy" id="3153252"/>
    <lineage>
        <taxon>Bacteria</taxon>
        <taxon>Bacillati</taxon>
        <taxon>Bacillota</taxon>
        <taxon>Tissierellia</taxon>
        <taxon>Tissierellales</taxon>
        <taxon>Peptoniphilaceae</taxon>
        <taxon>Helcococcus</taxon>
    </lineage>
</organism>
<keyword evidence="2" id="KW-0489">Methyltransferase</keyword>
<dbReference type="InterPro" id="IPR029063">
    <property type="entry name" value="SAM-dependent_MTases_sf"/>
</dbReference>
<evidence type="ECO:0000313" key="7">
    <source>
        <dbReference type="EMBL" id="MFM1524112.1"/>
    </source>
</evidence>
<evidence type="ECO:0000313" key="8">
    <source>
        <dbReference type="Proteomes" id="UP001629536"/>
    </source>
</evidence>
<sequence>MEKRVNSLIKSKKRVKDHGEVFTPKFIVNKMINLEGIKDSIKNLNMTVLEPSVGEGIFLTTLLQYRLDYIKSIVKDDVSYYENLSLLALTTLYGIEILADNTEKTVLNLFQTYYENYLEILSKYRCKKNKDVLESAKTIISANIVQGDFLKGIDSEGKVIIFSEWRVKTKKNNKNIKVSRTEHTINQIRHKIENNDGNTEIANRKNSFEFSDKYYEVDAQELNFLDMIDEEENIEEQFEEKTFIQIYKTVKITRVFREEILVIGNER</sequence>
<dbReference type="Gene3D" id="3.40.50.150">
    <property type="entry name" value="Vaccinia Virus protein VP39"/>
    <property type="match status" value="1"/>
</dbReference>
<gene>
    <name evidence="7" type="ORF">ABGF40_00310</name>
</gene>
<dbReference type="PANTHER" id="PTHR33841">
    <property type="entry name" value="DNA METHYLTRANSFERASE YEEA-RELATED"/>
    <property type="match status" value="1"/>
</dbReference>
<evidence type="ECO:0000256" key="5">
    <source>
        <dbReference type="ARBA" id="ARBA00023125"/>
    </source>
</evidence>
<evidence type="ECO:0000256" key="6">
    <source>
        <dbReference type="ARBA" id="ARBA00047942"/>
    </source>
</evidence>
<protein>
    <recommendedName>
        <fullName evidence="1">site-specific DNA-methyltransferase (adenine-specific)</fullName>
        <ecNumber evidence="1">2.1.1.72</ecNumber>
    </recommendedName>
</protein>
<evidence type="ECO:0000256" key="2">
    <source>
        <dbReference type="ARBA" id="ARBA00022603"/>
    </source>
</evidence>
<keyword evidence="4" id="KW-0680">Restriction system</keyword>
<dbReference type="InterPro" id="IPR050953">
    <property type="entry name" value="N4_N6_ade-DNA_methylase"/>
</dbReference>
<dbReference type="EMBL" id="JBFNFH010000001">
    <property type="protein sequence ID" value="MFM1524112.1"/>
    <property type="molecule type" value="Genomic_DNA"/>
</dbReference>
<evidence type="ECO:0000256" key="1">
    <source>
        <dbReference type="ARBA" id="ARBA00011900"/>
    </source>
</evidence>
<name>A0ABW9F434_9FIRM</name>
<dbReference type="SUPFAM" id="SSF53335">
    <property type="entry name" value="S-adenosyl-L-methionine-dependent methyltransferases"/>
    <property type="match status" value="1"/>
</dbReference>